<accession>A0A179V756</accession>
<organism evidence="2 3">
    <name type="scientific">Blastomyces gilchristii (strain SLH14081)</name>
    <name type="common">Blastomyces dermatitidis</name>
    <dbReference type="NCBI Taxonomy" id="559298"/>
    <lineage>
        <taxon>Eukaryota</taxon>
        <taxon>Fungi</taxon>
        <taxon>Dikarya</taxon>
        <taxon>Ascomycota</taxon>
        <taxon>Pezizomycotina</taxon>
        <taxon>Eurotiomycetes</taxon>
        <taxon>Eurotiomycetidae</taxon>
        <taxon>Onygenales</taxon>
        <taxon>Ajellomycetaceae</taxon>
        <taxon>Blastomyces</taxon>
    </lineage>
</organism>
<evidence type="ECO:0000256" key="1">
    <source>
        <dbReference type="SAM" id="MobiDB-lite"/>
    </source>
</evidence>
<proteinExistence type="predicted"/>
<keyword evidence="3" id="KW-1185">Reference proteome</keyword>
<feature type="region of interest" description="Disordered" evidence="1">
    <location>
        <begin position="1"/>
        <end position="31"/>
    </location>
</feature>
<protein>
    <submittedName>
        <fullName evidence="2">Uncharacterized protein</fullName>
    </submittedName>
</protein>
<dbReference type="STRING" id="559298.A0A179V756"/>
<sequence length="62" mass="7306">MAYTEAEPRSAIVIDDDTDAETPRSPPRELQRKRCLVNYSLLKVYEDQRSIRRSTVSEEEKY</sequence>
<dbReference type="OrthoDB" id="4205714at2759"/>
<evidence type="ECO:0000313" key="3">
    <source>
        <dbReference type="Proteomes" id="UP000002038"/>
    </source>
</evidence>
<dbReference type="EMBL" id="GG657497">
    <property type="protein sequence ID" value="OAT14502.1"/>
    <property type="molecule type" value="Genomic_DNA"/>
</dbReference>
<dbReference type="Proteomes" id="UP000002038">
    <property type="component" value="Unassembled WGS sequence"/>
</dbReference>
<dbReference type="GeneID" id="42529546"/>
<dbReference type="RefSeq" id="XP_031581484.1">
    <property type="nucleotide sequence ID" value="XM_031725649.1"/>
</dbReference>
<evidence type="ECO:0000313" key="2">
    <source>
        <dbReference type="EMBL" id="OAT14502.1"/>
    </source>
</evidence>
<reference evidence="3" key="1">
    <citation type="journal article" date="2015" name="PLoS Genet.">
        <title>The dynamic genome and transcriptome of the human fungal pathogen Blastomyces and close relative Emmonsia.</title>
        <authorList>
            <person name="Munoz J.F."/>
            <person name="Gauthier G.M."/>
            <person name="Desjardins C.A."/>
            <person name="Gallo J.E."/>
            <person name="Holder J."/>
            <person name="Sullivan T.D."/>
            <person name="Marty A.J."/>
            <person name="Carmen J.C."/>
            <person name="Chen Z."/>
            <person name="Ding L."/>
            <person name="Gujja S."/>
            <person name="Magrini V."/>
            <person name="Misas E."/>
            <person name="Mitreva M."/>
            <person name="Priest M."/>
            <person name="Saif S."/>
            <person name="Whiston E.A."/>
            <person name="Young S."/>
            <person name="Zeng Q."/>
            <person name="Goldman W.E."/>
            <person name="Mardis E.R."/>
            <person name="Taylor J.W."/>
            <person name="McEwen J.G."/>
            <person name="Clay O.K."/>
            <person name="Klein B.S."/>
            <person name="Cuomo C.A."/>
        </authorList>
    </citation>
    <scope>NUCLEOTIDE SEQUENCE [LARGE SCALE GENOMIC DNA]</scope>
    <source>
        <strain evidence="3">SLH14081</strain>
    </source>
</reference>
<dbReference type="AlphaFoldDB" id="A0A179V756"/>
<name>A0A179V756_BLAGS</name>
<gene>
    <name evidence="2" type="ORF">BDBG_18060</name>
</gene>
<dbReference type="KEGG" id="bgh:BDBG_18060"/>
<dbReference type="VEuPathDB" id="FungiDB:BDBG_18060"/>